<reference evidence="2" key="1">
    <citation type="journal article" date="2019" name="Int. J. Syst. Evol. Microbiol.">
        <title>The Global Catalogue of Microorganisms (GCM) 10K type strain sequencing project: providing services to taxonomists for standard genome sequencing and annotation.</title>
        <authorList>
            <consortium name="The Broad Institute Genomics Platform"/>
            <consortium name="The Broad Institute Genome Sequencing Center for Infectious Disease"/>
            <person name="Wu L."/>
            <person name="Ma J."/>
        </authorList>
    </citation>
    <scope>NUCLEOTIDE SEQUENCE [LARGE SCALE GENOMIC DNA]</scope>
    <source>
        <strain evidence="2">CGMCC 4.7237</strain>
    </source>
</reference>
<dbReference type="RefSeq" id="WP_386428946.1">
    <property type="nucleotide sequence ID" value="NZ_JBHSBB010000009.1"/>
</dbReference>
<accession>A0ABV8HMT4</accession>
<proteinExistence type="predicted"/>
<keyword evidence="2" id="KW-1185">Reference proteome</keyword>
<dbReference type="EMBL" id="JBHSBB010000009">
    <property type="protein sequence ID" value="MFC4032207.1"/>
    <property type="molecule type" value="Genomic_DNA"/>
</dbReference>
<evidence type="ECO:0000313" key="2">
    <source>
        <dbReference type="Proteomes" id="UP001595765"/>
    </source>
</evidence>
<evidence type="ECO:0000313" key="1">
    <source>
        <dbReference type="EMBL" id="MFC4032207.1"/>
    </source>
</evidence>
<sequence length="69" mass="7367">MWLLFLYVGLSTAGLLVLGVLAVRVFLAVGELARQVAIGTEALTRAGERLSRAAAPMAERAGEISRRRA</sequence>
<gene>
    <name evidence="1" type="ORF">ACFO3J_12030</name>
</gene>
<evidence type="ECO:0008006" key="3">
    <source>
        <dbReference type="Google" id="ProtNLM"/>
    </source>
</evidence>
<dbReference type="Proteomes" id="UP001595765">
    <property type="component" value="Unassembled WGS sequence"/>
</dbReference>
<organism evidence="1 2">
    <name type="scientific">Streptomyces polygonati</name>
    <dbReference type="NCBI Taxonomy" id="1617087"/>
    <lineage>
        <taxon>Bacteria</taxon>
        <taxon>Bacillati</taxon>
        <taxon>Actinomycetota</taxon>
        <taxon>Actinomycetes</taxon>
        <taxon>Kitasatosporales</taxon>
        <taxon>Streptomycetaceae</taxon>
        <taxon>Streptomyces</taxon>
    </lineage>
</organism>
<comment type="caution">
    <text evidence="1">The sequence shown here is derived from an EMBL/GenBank/DDBJ whole genome shotgun (WGS) entry which is preliminary data.</text>
</comment>
<name>A0ABV8HMT4_9ACTN</name>
<protein>
    <recommendedName>
        <fullName evidence="3">Secreted protein</fullName>
    </recommendedName>
</protein>